<evidence type="ECO:0000259" key="1">
    <source>
        <dbReference type="PROSITE" id="PS50943"/>
    </source>
</evidence>
<dbReference type="OrthoDB" id="5461347at2"/>
<feature type="domain" description="HTH cro/C1-type" evidence="1">
    <location>
        <begin position="2"/>
        <end position="50"/>
    </location>
</feature>
<sequence>MSKQMSQEDLSNRSSLDRGYISDLELDKHEPGLGTLFALAIGLDIDFMDLMQAIHEYYKNG</sequence>
<dbReference type="CDD" id="cd00093">
    <property type="entry name" value="HTH_XRE"/>
    <property type="match status" value="1"/>
</dbReference>
<proteinExistence type="predicted"/>
<accession>A0A1H8K7N6</accession>
<protein>
    <submittedName>
        <fullName evidence="2">Helix-turn-helix</fullName>
    </submittedName>
</protein>
<dbReference type="EMBL" id="FOBW01000025">
    <property type="protein sequence ID" value="SEN89030.1"/>
    <property type="molecule type" value="Genomic_DNA"/>
</dbReference>
<dbReference type="AlphaFoldDB" id="A0A1H8K7N6"/>
<dbReference type="InterPro" id="IPR001387">
    <property type="entry name" value="Cro/C1-type_HTH"/>
</dbReference>
<evidence type="ECO:0000313" key="2">
    <source>
        <dbReference type="EMBL" id="SEN89030.1"/>
    </source>
</evidence>
<name>A0A1H8K7N6_9BACI</name>
<dbReference type="PROSITE" id="PS50943">
    <property type="entry name" value="HTH_CROC1"/>
    <property type="match status" value="1"/>
</dbReference>
<dbReference type="SUPFAM" id="SSF47413">
    <property type="entry name" value="lambda repressor-like DNA-binding domains"/>
    <property type="match status" value="1"/>
</dbReference>
<dbReference type="Gene3D" id="1.10.260.40">
    <property type="entry name" value="lambda repressor-like DNA-binding domains"/>
    <property type="match status" value="1"/>
</dbReference>
<dbReference type="Proteomes" id="UP000198553">
    <property type="component" value="Unassembled WGS sequence"/>
</dbReference>
<dbReference type="InterPro" id="IPR010982">
    <property type="entry name" value="Lambda_DNA-bd_dom_sf"/>
</dbReference>
<keyword evidence="3" id="KW-1185">Reference proteome</keyword>
<dbReference type="GO" id="GO:0003677">
    <property type="term" value="F:DNA binding"/>
    <property type="evidence" value="ECO:0007669"/>
    <property type="project" value="InterPro"/>
</dbReference>
<dbReference type="STRING" id="930146.SAMN05192533_12524"/>
<organism evidence="2 3">
    <name type="scientific">Mesobacillus persicus</name>
    <dbReference type="NCBI Taxonomy" id="930146"/>
    <lineage>
        <taxon>Bacteria</taxon>
        <taxon>Bacillati</taxon>
        <taxon>Bacillota</taxon>
        <taxon>Bacilli</taxon>
        <taxon>Bacillales</taxon>
        <taxon>Bacillaceae</taxon>
        <taxon>Mesobacillus</taxon>
    </lineage>
</organism>
<reference evidence="3" key="1">
    <citation type="submission" date="2016-10" db="EMBL/GenBank/DDBJ databases">
        <authorList>
            <person name="Varghese N."/>
            <person name="Submissions S."/>
        </authorList>
    </citation>
    <scope>NUCLEOTIDE SEQUENCE [LARGE SCALE GENOMIC DNA]</scope>
    <source>
        <strain evidence="3">B48,IBRC-M 10115,DSM 25386,CECT 8001</strain>
    </source>
</reference>
<evidence type="ECO:0000313" key="3">
    <source>
        <dbReference type="Proteomes" id="UP000198553"/>
    </source>
</evidence>
<dbReference type="Pfam" id="PF01381">
    <property type="entry name" value="HTH_3"/>
    <property type="match status" value="1"/>
</dbReference>
<gene>
    <name evidence="2" type="ORF">SAMN05192533_12524</name>
</gene>